<dbReference type="Proteomes" id="UP001163255">
    <property type="component" value="Chromosome"/>
</dbReference>
<dbReference type="RefSeq" id="WP_262598533.1">
    <property type="nucleotide sequence ID" value="NZ_CP103300.1"/>
</dbReference>
<keyword evidence="3" id="KW-0378">Hydrolase</keyword>
<name>A0ABY6GVV7_9GAMM</name>
<proteinExistence type="predicted"/>
<dbReference type="SMART" id="SM00487">
    <property type="entry name" value="DEXDc"/>
    <property type="match status" value="1"/>
</dbReference>
<dbReference type="PROSITE" id="PS51194">
    <property type="entry name" value="HELICASE_CTER"/>
    <property type="match status" value="1"/>
</dbReference>
<sequence>MKLELRWYQQEAIDAIYAYFSNEEGNPLVCVSTGGGKSVIIAAFIFGVIERWHGQRFLIISHVKEIIEQNHDKMHAVWEEAPTGVYSAAMRARDTDAQILFASIQSIHKRAEELGYFDLVLIDECHLLNSENRETMYYRLLEELKAINPAMKIIGFTATPYRVKQGLLTQGKNPLFTDIIYETDIQRLIDDGYLSPLRSKSGREKIDLDGVRTRQGDYLTADMESAVQKNDVTEKAVTEVIEYGKDRKAWLIFCVSVAHAEQVKELLIYEGINAECITGETPKYERVRILADFKEGKIKALTSQGVLTTGFDAPLVDLIVLLRATKSPGLYVQILGRGLRISPETGKTDCLVLDYGGNITRHGPIDQITIGKIQAGEVTGQAPVKECPECFELILAGLRICPACQYQFLAQDKHDAQATGGALLSNQIEPEWLGVDEVLYDIHEKMGKPPSLQVTYRCGFETIREWVCFQHGGYAQQKAEQWWMLRCGIESIPDRTKAAHERITTLNNIREPCRILVRQEGKWHRILNHDLTPKPGTPSEWNADLKQRSRQPDLMLAGSDEFDTEFDF</sequence>
<keyword evidence="3" id="KW-0347">Helicase</keyword>
<dbReference type="SMART" id="SM00490">
    <property type="entry name" value="HELICc"/>
    <property type="match status" value="1"/>
</dbReference>
<keyword evidence="3" id="KW-0547">Nucleotide-binding</keyword>
<evidence type="ECO:0000313" key="4">
    <source>
        <dbReference type="Proteomes" id="UP001163255"/>
    </source>
</evidence>
<gene>
    <name evidence="3" type="ORF">NX720_26090</name>
</gene>
<evidence type="ECO:0000259" key="2">
    <source>
        <dbReference type="PROSITE" id="PS51194"/>
    </source>
</evidence>
<dbReference type="SUPFAM" id="SSF52540">
    <property type="entry name" value="P-loop containing nucleoside triphosphate hydrolases"/>
    <property type="match status" value="1"/>
</dbReference>
<feature type="domain" description="Helicase ATP-binding" evidence="1">
    <location>
        <begin position="18"/>
        <end position="178"/>
    </location>
</feature>
<dbReference type="Gene3D" id="3.40.50.300">
    <property type="entry name" value="P-loop containing nucleotide triphosphate hydrolases"/>
    <property type="match status" value="2"/>
</dbReference>
<evidence type="ECO:0000259" key="1">
    <source>
        <dbReference type="PROSITE" id="PS51192"/>
    </source>
</evidence>
<evidence type="ECO:0000313" key="3">
    <source>
        <dbReference type="EMBL" id="UYM16226.1"/>
    </source>
</evidence>
<dbReference type="InterPro" id="IPR014001">
    <property type="entry name" value="Helicase_ATP-bd"/>
</dbReference>
<dbReference type="EMBL" id="CP103300">
    <property type="protein sequence ID" value="UYM16226.1"/>
    <property type="molecule type" value="Genomic_DNA"/>
</dbReference>
<dbReference type="Pfam" id="PF00271">
    <property type="entry name" value="Helicase_C"/>
    <property type="match status" value="1"/>
</dbReference>
<dbReference type="InterPro" id="IPR050742">
    <property type="entry name" value="Helicase_Restrict-Modif_Enz"/>
</dbReference>
<dbReference type="GO" id="GO:0004386">
    <property type="term" value="F:helicase activity"/>
    <property type="evidence" value="ECO:0007669"/>
    <property type="project" value="UniProtKB-KW"/>
</dbReference>
<dbReference type="PANTHER" id="PTHR47396">
    <property type="entry name" value="TYPE I RESTRICTION ENZYME ECOKI R PROTEIN"/>
    <property type="match status" value="1"/>
</dbReference>
<dbReference type="Pfam" id="PF04851">
    <property type="entry name" value="ResIII"/>
    <property type="match status" value="1"/>
</dbReference>
<reference evidence="3" key="1">
    <citation type="submission" date="2022-10" db="EMBL/GenBank/DDBJ databases">
        <title>Completed Genome Sequence of two octocoral isolated bacterium, Endozoicomonas euniceicola EF212T and Endozoicomonas gorgoniicola PS125T.</title>
        <authorList>
            <person name="Chiou Y.-J."/>
            <person name="Chen Y.-H."/>
        </authorList>
    </citation>
    <scope>NUCLEOTIDE SEQUENCE</scope>
    <source>
        <strain evidence="3">EF212</strain>
    </source>
</reference>
<feature type="domain" description="Helicase C-terminal" evidence="2">
    <location>
        <begin position="236"/>
        <end position="395"/>
    </location>
</feature>
<dbReference type="InterPro" id="IPR027417">
    <property type="entry name" value="P-loop_NTPase"/>
</dbReference>
<keyword evidence="4" id="KW-1185">Reference proteome</keyword>
<dbReference type="PANTHER" id="PTHR47396:SF1">
    <property type="entry name" value="ATP-DEPENDENT HELICASE IRC3-RELATED"/>
    <property type="match status" value="1"/>
</dbReference>
<protein>
    <submittedName>
        <fullName evidence="3">DEAD/DEAH box helicase</fullName>
    </submittedName>
</protein>
<dbReference type="InterPro" id="IPR001650">
    <property type="entry name" value="Helicase_C-like"/>
</dbReference>
<keyword evidence="3" id="KW-0067">ATP-binding</keyword>
<accession>A0ABY6GVV7</accession>
<organism evidence="3 4">
    <name type="scientific">Endozoicomonas euniceicola</name>
    <dbReference type="NCBI Taxonomy" id="1234143"/>
    <lineage>
        <taxon>Bacteria</taxon>
        <taxon>Pseudomonadati</taxon>
        <taxon>Pseudomonadota</taxon>
        <taxon>Gammaproteobacteria</taxon>
        <taxon>Oceanospirillales</taxon>
        <taxon>Endozoicomonadaceae</taxon>
        <taxon>Endozoicomonas</taxon>
    </lineage>
</organism>
<dbReference type="PROSITE" id="PS51192">
    <property type="entry name" value="HELICASE_ATP_BIND_1"/>
    <property type="match status" value="1"/>
</dbReference>
<dbReference type="InterPro" id="IPR006935">
    <property type="entry name" value="Helicase/UvrB_N"/>
</dbReference>